<feature type="transmembrane region" description="Helical" evidence="1">
    <location>
        <begin position="29"/>
        <end position="48"/>
    </location>
</feature>
<dbReference type="AlphaFoldDB" id="A0A8T3C1Y1"/>
<keyword evidence="3" id="KW-1185">Reference proteome</keyword>
<evidence type="ECO:0000313" key="3">
    <source>
        <dbReference type="Proteomes" id="UP000829196"/>
    </source>
</evidence>
<keyword evidence="1" id="KW-0472">Membrane</keyword>
<organism evidence="2 3">
    <name type="scientific">Dendrobium nobile</name>
    <name type="common">Orchid</name>
    <dbReference type="NCBI Taxonomy" id="94219"/>
    <lineage>
        <taxon>Eukaryota</taxon>
        <taxon>Viridiplantae</taxon>
        <taxon>Streptophyta</taxon>
        <taxon>Embryophyta</taxon>
        <taxon>Tracheophyta</taxon>
        <taxon>Spermatophyta</taxon>
        <taxon>Magnoliopsida</taxon>
        <taxon>Liliopsida</taxon>
        <taxon>Asparagales</taxon>
        <taxon>Orchidaceae</taxon>
        <taxon>Epidendroideae</taxon>
        <taxon>Malaxideae</taxon>
        <taxon>Dendrobiinae</taxon>
        <taxon>Dendrobium</taxon>
    </lineage>
</organism>
<evidence type="ECO:0000256" key="1">
    <source>
        <dbReference type="SAM" id="Phobius"/>
    </source>
</evidence>
<proteinExistence type="predicted"/>
<sequence>MDYCIHNIADLGGRQVSSGDKSIAGVTPAILRLLLTMALCSGFLLLLLRQYLGRKIEHAKERYMLYYLEILNASNKVMSNLSLPFLSSSNEDSIWLHLFCLGHPFLVF</sequence>
<dbReference type="EMBL" id="JAGYWB010000004">
    <property type="protein sequence ID" value="KAI0524733.1"/>
    <property type="molecule type" value="Genomic_DNA"/>
</dbReference>
<keyword evidence="1" id="KW-0812">Transmembrane</keyword>
<comment type="caution">
    <text evidence="2">The sequence shown here is derived from an EMBL/GenBank/DDBJ whole genome shotgun (WGS) entry which is preliminary data.</text>
</comment>
<gene>
    <name evidence="2" type="ORF">KFK09_004117</name>
</gene>
<name>A0A8T3C1Y1_DENNO</name>
<reference evidence="2" key="1">
    <citation type="journal article" date="2022" name="Front. Genet.">
        <title>Chromosome-Scale Assembly of the Dendrobium nobile Genome Provides Insights Into the Molecular Mechanism of the Biosynthesis of the Medicinal Active Ingredient of Dendrobium.</title>
        <authorList>
            <person name="Xu Q."/>
            <person name="Niu S.-C."/>
            <person name="Li K.-L."/>
            <person name="Zheng P.-J."/>
            <person name="Zhang X.-J."/>
            <person name="Jia Y."/>
            <person name="Liu Y."/>
            <person name="Niu Y.-X."/>
            <person name="Yu L.-H."/>
            <person name="Chen D.-F."/>
            <person name="Zhang G.-Q."/>
        </authorList>
    </citation>
    <scope>NUCLEOTIDE SEQUENCE</scope>
    <source>
        <tissue evidence="2">Leaf</tissue>
    </source>
</reference>
<evidence type="ECO:0000313" key="2">
    <source>
        <dbReference type="EMBL" id="KAI0524733.1"/>
    </source>
</evidence>
<dbReference type="Proteomes" id="UP000829196">
    <property type="component" value="Unassembled WGS sequence"/>
</dbReference>
<keyword evidence="1" id="KW-1133">Transmembrane helix</keyword>
<accession>A0A8T3C1Y1</accession>
<protein>
    <submittedName>
        <fullName evidence="2">Uncharacterized protein</fullName>
    </submittedName>
</protein>